<gene>
    <name evidence="9" type="ORF">F8388_012310</name>
</gene>
<protein>
    <recommendedName>
        <fullName evidence="6">WAT1-related protein</fullName>
    </recommendedName>
</protein>
<dbReference type="Pfam" id="PF00892">
    <property type="entry name" value="EamA"/>
    <property type="match status" value="1"/>
</dbReference>
<dbReference type="InterPro" id="IPR000620">
    <property type="entry name" value="EamA_dom"/>
</dbReference>
<feature type="transmembrane region" description="Helical" evidence="6">
    <location>
        <begin position="104"/>
        <end position="124"/>
    </location>
</feature>
<dbReference type="AlphaFoldDB" id="A0A7J6EES7"/>
<evidence type="ECO:0000256" key="3">
    <source>
        <dbReference type="ARBA" id="ARBA00022692"/>
    </source>
</evidence>
<proteinExistence type="inferred from homology"/>
<dbReference type="InterPro" id="IPR030184">
    <property type="entry name" value="WAT1-related"/>
</dbReference>
<feature type="transmembrane region" description="Helical" evidence="6">
    <location>
        <begin position="204"/>
        <end position="224"/>
    </location>
</feature>
<dbReference type="EMBL" id="JAATIP010000256">
    <property type="protein sequence ID" value="KAF4356160.1"/>
    <property type="molecule type" value="Genomic_DNA"/>
</dbReference>
<feature type="compositionally biased region" description="Basic and acidic residues" evidence="7">
    <location>
        <begin position="138"/>
        <end position="156"/>
    </location>
</feature>
<feature type="domain" description="EamA" evidence="8">
    <location>
        <begin position="206"/>
        <end position="344"/>
    </location>
</feature>
<evidence type="ECO:0000256" key="7">
    <source>
        <dbReference type="SAM" id="MobiDB-lite"/>
    </source>
</evidence>
<evidence type="ECO:0000313" key="9">
    <source>
        <dbReference type="EMBL" id="KAF4356160.1"/>
    </source>
</evidence>
<keyword evidence="4 6" id="KW-1133">Transmembrane helix</keyword>
<evidence type="ECO:0000313" key="10">
    <source>
        <dbReference type="Proteomes" id="UP000525078"/>
    </source>
</evidence>
<keyword evidence="3 6" id="KW-0812">Transmembrane</keyword>
<evidence type="ECO:0000256" key="4">
    <source>
        <dbReference type="ARBA" id="ARBA00022989"/>
    </source>
</evidence>
<feature type="transmembrane region" description="Helical" evidence="6">
    <location>
        <begin position="300"/>
        <end position="320"/>
    </location>
</feature>
<feature type="transmembrane region" description="Helical" evidence="6">
    <location>
        <begin position="270"/>
        <end position="293"/>
    </location>
</feature>
<dbReference type="InterPro" id="IPR037185">
    <property type="entry name" value="EmrE-like"/>
</dbReference>
<keyword evidence="5 6" id="KW-0472">Membrane</keyword>
<dbReference type="Proteomes" id="UP000525078">
    <property type="component" value="Unassembled WGS sequence"/>
</dbReference>
<evidence type="ECO:0000256" key="2">
    <source>
        <dbReference type="ARBA" id="ARBA00007635"/>
    </source>
</evidence>
<feature type="region of interest" description="Disordered" evidence="7">
    <location>
        <begin position="138"/>
        <end position="158"/>
    </location>
</feature>
<sequence length="374" mass="40898">MGIMAAWLKGFAPFAAMVMVECLDIVSTTMSKAAMTKGINHFAFVVYTNALATIIFLPSSSAIERRHQPHSLSSLLSKFFLLSFVGITLVQNCAFAASPTLESALSSLAPAFTFILAVFFKYLFIAYRRKIKRKERDRKNGKVGFEKSKRDDESHGHCGFNRRSTDHHHIQRSSNFGPIVAVWSNTYSTNSASVSMILGATNNWVFGGLILVVGSLCFSIWNIGQAAILERYPSEITILFYYFFFGTIQCALLTLIVGEGSSVWALTPNIELISVLYSGIFGSVVPFSVITWCIKKKGPVFTAMFQPLGIAIAAFLSSIFLGEALYIGSVIGAVLIVIGFYGVIWSQSVEGKDETHGLVDGLQSVSPQSPLLES</sequence>
<comment type="similarity">
    <text evidence="2 6">Belongs to the drug/metabolite transporter (DMT) superfamily. Plant drug/metabolite exporter (P-DME) (TC 2.A.7.4) family.</text>
</comment>
<dbReference type="PANTHER" id="PTHR31218">
    <property type="entry name" value="WAT1-RELATED PROTEIN"/>
    <property type="match status" value="1"/>
</dbReference>
<evidence type="ECO:0000256" key="1">
    <source>
        <dbReference type="ARBA" id="ARBA00004141"/>
    </source>
</evidence>
<dbReference type="GO" id="GO:0016020">
    <property type="term" value="C:membrane"/>
    <property type="evidence" value="ECO:0007669"/>
    <property type="project" value="UniProtKB-SubCell"/>
</dbReference>
<reference evidence="9 10" key="1">
    <citation type="journal article" date="2020" name="bioRxiv">
        <title>Sequence and annotation of 42 cannabis genomes reveals extensive copy number variation in cannabinoid synthesis and pathogen resistance genes.</title>
        <authorList>
            <person name="Mckernan K.J."/>
            <person name="Helbert Y."/>
            <person name="Kane L.T."/>
            <person name="Ebling H."/>
            <person name="Zhang L."/>
            <person name="Liu B."/>
            <person name="Eaton Z."/>
            <person name="Mclaughlin S."/>
            <person name="Kingan S."/>
            <person name="Baybayan P."/>
            <person name="Concepcion G."/>
            <person name="Jordan M."/>
            <person name="Riva A."/>
            <person name="Barbazuk W."/>
            <person name="Harkins T."/>
        </authorList>
    </citation>
    <scope>NUCLEOTIDE SEQUENCE [LARGE SCALE GENOMIC DNA]</scope>
    <source>
        <strain evidence="10">cv. Jamaican Lion 4</strain>
        <tissue evidence="9">Leaf</tissue>
    </source>
</reference>
<organism evidence="9 10">
    <name type="scientific">Cannabis sativa</name>
    <name type="common">Hemp</name>
    <name type="synonym">Marijuana</name>
    <dbReference type="NCBI Taxonomy" id="3483"/>
    <lineage>
        <taxon>Eukaryota</taxon>
        <taxon>Viridiplantae</taxon>
        <taxon>Streptophyta</taxon>
        <taxon>Embryophyta</taxon>
        <taxon>Tracheophyta</taxon>
        <taxon>Spermatophyta</taxon>
        <taxon>Magnoliopsida</taxon>
        <taxon>eudicotyledons</taxon>
        <taxon>Gunneridae</taxon>
        <taxon>Pentapetalae</taxon>
        <taxon>rosids</taxon>
        <taxon>fabids</taxon>
        <taxon>Rosales</taxon>
        <taxon>Cannabaceae</taxon>
        <taxon>Cannabis</taxon>
    </lineage>
</organism>
<feature type="transmembrane region" description="Helical" evidence="6">
    <location>
        <begin position="236"/>
        <end position="258"/>
    </location>
</feature>
<evidence type="ECO:0000256" key="6">
    <source>
        <dbReference type="RuleBase" id="RU363077"/>
    </source>
</evidence>
<comment type="subcellular location">
    <subcellularLocation>
        <location evidence="1 6">Membrane</location>
        <topology evidence="1 6">Multi-pass membrane protein</topology>
    </subcellularLocation>
</comment>
<accession>A0A7J6EES7</accession>
<feature type="transmembrane region" description="Helical" evidence="6">
    <location>
        <begin position="79"/>
        <end position="98"/>
    </location>
</feature>
<evidence type="ECO:0000256" key="5">
    <source>
        <dbReference type="ARBA" id="ARBA00023136"/>
    </source>
</evidence>
<dbReference type="GO" id="GO:0022857">
    <property type="term" value="F:transmembrane transporter activity"/>
    <property type="evidence" value="ECO:0007669"/>
    <property type="project" value="InterPro"/>
</dbReference>
<comment type="caution">
    <text evidence="9">The sequence shown here is derived from an EMBL/GenBank/DDBJ whole genome shotgun (WGS) entry which is preliminary data.</text>
</comment>
<feature type="transmembrane region" description="Helical" evidence="6">
    <location>
        <begin position="326"/>
        <end position="344"/>
    </location>
</feature>
<feature type="transmembrane region" description="Helical" evidence="6">
    <location>
        <begin position="38"/>
        <end position="58"/>
    </location>
</feature>
<dbReference type="SUPFAM" id="SSF103481">
    <property type="entry name" value="Multidrug resistance efflux transporter EmrE"/>
    <property type="match status" value="1"/>
</dbReference>
<evidence type="ECO:0000259" key="8">
    <source>
        <dbReference type="Pfam" id="PF00892"/>
    </source>
</evidence>
<name>A0A7J6EES7_CANSA</name>